<dbReference type="PANTHER" id="PTHR24198">
    <property type="entry name" value="ANKYRIN REPEAT AND PROTEIN KINASE DOMAIN-CONTAINING PROTEIN"/>
    <property type="match status" value="1"/>
</dbReference>
<feature type="transmembrane region" description="Helical" evidence="4">
    <location>
        <begin position="267"/>
        <end position="292"/>
    </location>
</feature>
<feature type="transmembrane region" description="Helical" evidence="4">
    <location>
        <begin position="67"/>
        <end position="88"/>
    </location>
</feature>
<feature type="repeat" description="ANK" evidence="3">
    <location>
        <begin position="1174"/>
        <end position="1206"/>
    </location>
</feature>
<feature type="signal peptide" evidence="5">
    <location>
        <begin position="1"/>
        <end position="20"/>
    </location>
</feature>
<organism evidence="6 7">
    <name type="scientific">Apiosordaria backusii</name>
    <dbReference type="NCBI Taxonomy" id="314023"/>
    <lineage>
        <taxon>Eukaryota</taxon>
        <taxon>Fungi</taxon>
        <taxon>Dikarya</taxon>
        <taxon>Ascomycota</taxon>
        <taxon>Pezizomycotina</taxon>
        <taxon>Sordariomycetes</taxon>
        <taxon>Sordariomycetidae</taxon>
        <taxon>Sordariales</taxon>
        <taxon>Lasiosphaeriaceae</taxon>
        <taxon>Apiosordaria</taxon>
    </lineage>
</organism>
<evidence type="ECO:0000256" key="3">
    <source>
        <dbReference type="PROSITE-ProRule" id="PRU00023"/>
    </source>
</evidence>
<feature type="repeat" description="ANK" evidence="3">
    <location>
        <begin position="1459"/>
        <end position="1491"/>
    </location>
</feature>
<gene>
    <name evidence="6" type="ORF">B0T21DRAFT_410905</name>
</gene>
<evidence type="ECO:0000256" key="4">
    <source>
        <dbReference type="SAM" id="Phobius"/>
    </source>
</evidence>
<comment type="caution">
    <text evidence="6">The sequence shown here is derived from an EMBL/GenBank/DDBJ whole genome shotgun (WGS) entry which is preliminary data.</text>
</comment>
<evidence type="ECO:0000256" key="2">
    <source>
        <dbReference type="ARBA" id="ARBA00023043"/>
    </source>
</evidence>
<feature type="repeat" description="ANK" evidence="3">
    <location>
        <begin position="1526"/>
        <end position="1554"/>
    </location>
</feature>
<dbReference type="Pfam" id="PF00023">
    <property type="entry name" value="Ank"/>
    <property type="match status" value="1"/>
</dbReference>
<keyword evidence="4" id="KW-1133">Transmembrane helix</keyword>
<feature type="transmembrane region" description="Helical" evidence="4">
    <location>
        <begin position="356"/>
        <end position="377"/>
    </location>
</feature>
<dbReference type="Proteomes" id="UP001172159">
    <property type="component" value="Unassembled WGS sequence"/>
</dbReference>
<dbReference type="SMART" id="SM00248">
    <property type="entry name" value="ANK"/>
    <property type="match status" value="13"/>
</dbReference>
<keyword evidence="7" id="KW-1185">Reference proteome</keyword>
<keyword evidence="2 3" id="KW-0040">ANK repeat</keyword>
<proteinExistence type="predicted"/>
<evidence type="ECO:0000313" key="7">
    <source>
        <dbReference type="Proteomes" id="UP001172159"/>
    </source>
</evidence>
<dbReference type="Pfam" id="PF12796">
    <property type="entry name" value="Ank_2"/>
    <property type="match status" value="4"/>
</dbReference>
<evidence type="ECO:0008006" key="8">
    <source>
        <dbReference type="Google" id="ProtNLM"/>
    </source>
</evidence>
<dbReference type="EMBL" id="JAUKTV010000005">
    <property type="protein sequence ID" value="KAK0737454.1"/>
    <property type="molecule type" value="Genomic_DNA"/>
</dbReference>
<dbReference type="PRINTS" id="PR01415">
    <property type="entry name" value="ANKYRIN"/>
</dbReference>
<dbReference type="SUPFAM" id="SSF48403">
    <property type="entry name" value="Ankyrin repeat"/>
    <property type="match status" value="3"/>
</dbReference>
<feature type="repeat" description="ANK" evidence="3">
    <location>
        <begin position="1139"/>
        <end position="1173"/>
    </location>
</feature>
<dbReference type="PANTHER" id="PTHR24198:SF165">
    <property type="entry name" value="ANKYRIN REPEAT-CONTAINING PROTEIN-RELATED"/>
    <property type="match status" value="1"/>
</dbReference>
<reference evidence="6" key="1">
    <citation type="submission" date="2023-06" db="EMBL/GenBank/DDBJ databases">
        <title>Genome-scale phylogeny and comparative genomics of the fungal order Sordariales.</title>
        <authorList>
            <consortium name="Lawrence Berkeley National Laboratory"/>
            <person name="Hensen N."/>
            <person name="Bonometti L."/>
            <person name="Westerberg I."/>
            <person name="Brannstrom I.O."/>
            <person name="Guillou S."/>
            <person name="Cros-Aarteil S."/>
            <person name="Calhoun S."/>
            <person name="Haridas S."/>
            <person name="Kuo A."/>
            <person name="Mondo S."/>
            <person name="Pangilinan J."/>
            <person name="Riley R."/>
            <person name="Labutti K."/>
            <person name="Andreopoulos B."/>
            <person name="Lipzen A."/>
            <person name="Chen C."/>
            <person name="Yanf M."/>
            <person name="Daum C."/>
            <person name="Ng V."/>
            <person name="Clum A."/>
            <person name="Steindorff A."/>
            <person name="Ohm R."/>
            <person name="Martin F."/>
            <person name="Silar P."/>
            <person name="Natvig D."/>
            <person name="Lalanne C."/>
            <person name="Gautier V."/>
            <person name="Ament-Velasquez S.L."/>
            <person name="Kruys A."/>
            <person name="Hutchinson M.I."/>
            <person name="Powell A.J."/>
            <person name="Barry K."/>
            <person name="Miller A.N."/>
            <person name="Grigoriev I.V."/>
            <person name="Debuchy R."/>
            <person name="Gladieux P."/>
            <person name="Thoren M.H."/>
            <person name="Johannesson H."/>
        </authorList>
    </citation>
    <scope>NUCLEOTIDE SEQUENCE</scope>
    <source>
        <strain evidence="6">CBS 540.89</strain>
    </source>
</reference>
<accession>A0AA40BNF2</accession>
<sequence>MAAASIILPLLGLFPGSVFAAIELASSDQWDDFTNNFATDLAPIITLFGEQATKQFLSESTSFWENILFGVAPLGIITALVSVIRVYGNASLKAFIGRAQEAPGQAEAELCSSTSDDVCELWSNDGICRVFGRPKIIEFFYDKSCAQFQSKLTSEDGIHLRPPHCGIHIPEDVLDSASDHVVRSSSNWAEHAYNKTSVEKGLAAETGVSAFAPHPNLSLNIGIKSFGKRTLVGTVFAGILLQSSFFGFSTWITFYRPDLYDDAQPPQLWSFILAMTGTGMLVSGMTLCALLIDQRSIERRFSQPRPYKTITFWLQPGGQRIGDQLFNTFSYCEKRPKYVTSWKADENSPRYYASPFILWVTLVSTSLGFICQFIGFRGLHGSITLYQLALTLVMSIIRAGLRSRRLGRENNGLEVLGRDVEGHELDWQAIHLEQQANGESDDTDSTALTECDKVSNWYIFDYPSPITTPKDPPTPTHEASSGVDIYLDESGTALPRIAGFRVRKGKGLAVDPLGSANEALKWAKHNELDWSSETLPNPAVRVMLYRSRLAYLTDDALKSAERRWDSETRRLADALQQAIQGAAEYMFSNMKFSSLGWNEAQALLWSTTVTAEGYTPTLESLLPIHFGMFREAGRWSVSKWQLEAVLGLWHWSLSELQRVQAPGSHRLQSAKVFALANDAELSDLRAMIRLWVTQSHQIMADKIRVPTTLLTGDENSPMSKRSFSSLTNPLRAVALQRAGPQSTESDSLEAVILSIKSSSGLLELLAQDIFAIFVSRMADILTPLDSIQSWTPESATATLSVQNRRVGNTAIVSNLHTSSLADIFVSAGLGSPEDALFSILPPFFARGKLPSLRTVATTLFLNTKSMRYAREFNTAERILLRLTAIEEFAEQAVRELCKLYRKALGSRDASERRFGESAYSKPWSAALSEMQQAGDGIDKASRRYDMVWEYFKSRKDPEDWYHRHAEELQEYELGAEFLPTALTLSCQTNLAKVSTQSVRLLVRWAIEHDCQELIEDLWEGRHGLVNQELGLGSLQSTTSPPLVLAIDRHTSIETIETLLDWPGVNVDVQDREGRTPLFVATEKGAVKTVEMLLKRGVDVDLATKQGQTPLSQAISDGKIEIIRLLIAARAETYNARDADGRPMLHLAVETPSCGEEIFELLLRGNAEPDRTDSAGTTALIRAAKVPNSTALRILLKYKARVNIRDLEGRTALFHAVDQSHKAVAEELLRNGAEVNLTPPYNPLHRAVENRDRDMVELLLQNHATIFPRGEHGDDFIFEVVQMGHYGVIELLLVARKKSLGHHLQNVPDLSPALPIAIEASRPDLVRLLLDHGAKPSCKELMGAVRSRNCTMVKMLLKAGNDRISTDQEHQDLLLEAIQQWHGREKDEWQAIKDLLATRSILRMRGKKLGLLFESGANVNAVNGGEHGTALRAAVYGWDDDIMIEFLLRKGADINAHAGASGTALHAAIEHGRGRVFEVLLARGADMEARDEATGRTALLWAVEFGREEMARRLVEANANLEATDKAGATSLLIAVEKGFCRIAKMLLHKGADVERCLDGDDRTPLIIAAERFDEEMMEVLLDAENKPDVNARGGLYGNALTAVRYWGSSISSNSRIEEKLLEAGAK</sequence>
<keyword evidence="4" id="KW-0812">Transmembrane</keyword>
<name>A0AA40BNF2_9PEZI</name>
<dbReference type="PROSITE" id="PS50297">
    <property type="entry name" value="ANK_REP_REGION"/>
    <property type="match status" value="6"/>
</dbReference>
<dbReference type="Gene3D" id="1.25.40.20">
    <property type="entry name" value="Ankyrin repeat-containing domain"/>
    <property type="match status" value="2"/>
</dbReference>
<feature type="repeat" description="ANK" evidence="3">
    <location>
        <begin position="1105"/>
        <end position="1137"/>
    </location>
</feature>
<evidence type="ECO:0000256" key="5">
    <source>
        <dbReference type="SAM" id="SignalP"/>
    </source>
</evidence>
<feature type="repeat" description="ANK" evidence="3">
    <location>
        <begin position="1425"/>
        <end position="1458"/>
    </location>
</feature>
<feature type="repeat" description="ANK" evidence="3">
    <location>
        <begin position="1493"/>
        <end position="1525"/>
    </location>
</feature>
<evidence type="ECO:0000256" key="1">
    <source>
        <dbReference type="ARBA" id="ARBA00022737"/>
    </source>
</evidence>
<feature type="chain" id="PRO_5041355402" description="Ankyrin repeat protein" evidence="5">
    <location>
        <begin position="21"/>
        <end position="1626"/>
    </location>
</feature>
<dbReference type="InterPro" id="IPR002110">
    <property type="entry name" value="Ankyrin_rpt"/>
</dbReference>
<protein>
    <recommendedName>
        <fullName evidence="8">Ankyrin repeat protein</fullName>
    </recommendedName>
</protein>
<feature type="repeat" description="ANK" evidence="3">
    <location>
        <begin position="1072"/>
        <end position="1104"/>
    </location>
</feature>
<dbReference type="InterPro" id="IPR036770">
    <property type="entry name" value="Ankyrin_rpt-contain_sf"/>
</dbReference>
<evidence type="ECO:0000313" key="6">
    <source>
        <dbReference type="EMBL" id="KAK0737454.1"/>
    </source>
</evidence>
<feature type="transmembrane region" description="Helical" evidence="4">
    <location>
        <begin position="231"/>
        <end position="255"/>
    </location>
</feature>
<keyword evidence="5" id="KW-0732">Signal</keyword>
<feature type="repeat" description="ANK" evidence="3">
    <location>
        <begin position="1207"/>
        <end position="1239"/>
    </location>
</feature>
<keyword evidence="1" id="KW-0677">Repeat</keyword>
<keyword evidence="4" id="KW-0472">Membrane</keyword>
<dbReference type="PROSITE" id="PS50088">
    <property type="entry name" value="ANK_REPEAT"/>
    <property type="match status" value="9"/>
</dbReference>